<dbReference type="GeneID" id="106159463"/>
<feature type="compositionally biased region" description="Basic and acidic residues" evidence="1">
    <location>
        <begin position="71"/>
        <end position="89"/>
    </location>
</feature>
<dbReference type="KEGG" id="lak:106159463"/>
<evidence type="ECO:0000313" key="5">
    <source>
        <dbReference type="RefSeq" id="XP_013391215.1"/>
    </source>
</evidence>
<gene>
    <name evidence="4 5" type="primary">LOC106159463</name>
</gene>
<sequence length="290" mass="32950">MVIFGDTWIILSVLVVLCFHLCTAAPTLTLGEVLGDGQESGVIVREYRMKRAAWDGLYFFPEDLLPNDYNRDRVSSDDGRANREKREVDGDAVEVTDPHVVSVVKRKTRPNSASRIDPGVIQVFTRSTESPKFTKDSSIDPAVIQVLRKRDIPDDDSNIDPEVIQIFKRSTGALSKYFSRLRPIDPHVILIPSKRFRMSRMNLGDEGLKSKKKSAIMSRLAAIDPDVIRVRRAAKPEKDGLFHAEGWENWGFVPHEEKTHGNSRQRRATENSEDEQDGLFHPIGWERVPF</sequence>
<keyword evidence="3" id="KW-1185">Reference proteome</keyword>
<protein>
    <submittedName>
        <fullName evidence="4 5">Uncharacterized protein LOC106159463</fullName>
    </submittedName>
</protein>
<evidence type="ECO:0000313" key="4">
    <source>
        <dbReference type="RefSeq" id="XP_013391207.1"/>
    </source>
</evidence>
<name>A0A1S3HYW5_LINAN</name>
<accession>A0A1S3HYW5</accession>
<proteinExistence type="predicted"/>
<feature type="region of interest" description="Disordered" evidence="1">
    <location>
        <begin position="71"/>
        <end position="90"/>
    </location>
</feature>
<dbReference type="Proteomes" id="UP000085678">
    <property type="component" value="Unplaced"/>
</dbReference>
<organism evidence="3 5">
    <name type="scientific">Lingula anatina</name>
    <name type="common">Brachiopod</name>
    <name type="synonym">Lingula unguis</name>
    <dbReference type="NCBI Taxonomy" id="7574"/>
    <lineage>
        <taxon>Eukaryota</taxon>
        <taxon>Metazoa</taxon>
        <taxon>Spiralia</taxon>
        <taxon>Lophotrochozoa</taxon>
        <taxon>Brachiopoda</taxon>
        <taxon>Linguliformea</taxon>
        <taxon>Lingulata</taxon>
        <taxon>Lingulida</taxon>
        <taxon>Linguloidea</taxon>
        <taxon>Lingulidae</taxon>
        <taxon>Lingula</taxon>
    </lineage>
</organism>
<reference evidence="4 5" key="1">
    <citation type="submission" date="2025-04" db="UniProtKB">
        <authorList>
            <consortium name="RefSeq"/>
        </authorList>
    </citation>
    <scope>IDENTIFICATION</scope>
    <source>
        <tissue evidence="4 5">Gonads</tissue>
    </source>
</reference>
<feature type="region of interest" description="Disordered" evidence="1">
    <location>
        <begin position="253"/>
        <end position="278"/>
    </location>
</feature>
<feature type="signal peptide" evidence="2">
    <location>
        <begin position="1"/>
        <end position="24"/>
    </location>
</feature>
<feature type="chain" id="PRO_5014545785" evidence="2">
    <location>
        <begin position="25"/>
        <end position="290"/>
    </location>
</feature>
<evidence type="ECO:0000256" key="2">
    <source>
        <dbReference type="SAM" id="SignalP"/>
    </source>
</evidence>
<evidence type="ECO:0000313" key="3">
    <source>
        <dbReference type="Proteomes" id="UP000085678"/>
    </source>
</evidence>
<keyword evidence="2" id="KW-0732">Signal</keyword>
<dbReference type="RefSeq" id="XP_013391207.1">
    <property type="nucleotide sequence ID" value="XM_013535753.2"/>
</dbReference>
<evidence type="ECO:0000256" key="1">
    <source>
        <dbReference type="SAM" id="MobiDB-lite"/>
    </source>
</evidence>
<dbReference type="AlphaFoldDB" id="A0A1S3HYW5"/>
<dbReference type="RefSeq" id="XP_013391215.1">
    <property type="nucleotide sequence ID" value="XM_013535761.1"/>
</dbReference>